<dbReference type="EMBL" id="CM047738">
    <property type="protein sequence ID" value="KAJ0046717.1"/>
    <property type="molecule type" value="Genomic_DNA"/>
</dbReference>
<accession>A0ACC0Z731</accession>
<name>A0ACC0Z731_9ROSI</name>
<comment type="caution">
    <text evidence="1">The sequence shown here is derived from an EMBL/GenBank/DDBJ whole genome shotgun (WGS) entry which is preliminary data.</text>
</comment>
<organism evidence="1 2">
    <name type="scientific">Pistacia integerrima</name>
    <dbReference type="NCBI Taxonomy" id="434235"/>
    <lineage>
        <taxon>Eukaryota</taxon>
        <taxon>Viridiplantae</taxon>
        <taxon>Streptophyta</taxon>
        <taxon>Embryophyta</taxon>
        <taxon>Tracheophyta</taxon>
        <taxon>Spermatophyta</taxon>
        <taxon>Magnoliopsida</taxon>
        <taxon>eudicotyledons</taxon>
        <taxon>Gunneridae</taxon>
        <taxon>Pentapetalae</taxon>
        <taxon>rosids</taxon>
        <taxon>malvids</taxon>
        <taxon>Sapindales</taxon>
        <taxon>Anacardiaceae</taxon>
        <taxon>Pistacia</taxon>
    </lineage>
</organism>
<dbReference type="Proteomes" id="UP001163603">
    <property type="component" value="Chromosome 3"/>
</dbReference>
<protein>
    <submittedName>
        <fullName evidence="1">Uncharacterized protein</fullName>
    </submittedName>
</protein>
<sequence>MDCMLYKAAREGDVEFLKQFIQSDNHNHLLLHTNQENNILHIAAKLGHEPFIHEALQTSPFLASHINSKGDTPLHVAARAGHIAVVKLLLNDKIRRDMFRIDAIETPGTTVLREMEEGESGVPKLWRMKNKVQSLALHEALRNGHEDVALCLWELDREMAGVVTSLGESPLYLASESRCEAVVPRILMFLRLNSERVDLLRDAVRGPDLQNPLHAAVLAGSTECIGYLLEDEDILKLINQPDVSGKTALHFATAARETNIIRELLKRSTSSAYLRDRNGRTPLLEAASSGNFDVFQEILQHCPDTIELCDPTGQNALHLAVLNNTMKNVREFLHLLEMKELVNEPDEEGNTPLHLAVKNENYKLVRKLMATKCADLRTKNNRGLTALDICEADWNLSYRQTSLHAFLRGQNAPRGRQPYNYWNRNQKSKNALNHPKANLKNLANTMSVVAALLATLTFAAAFTLPGGYHAGDKEIQKYSTNDKNKTLGGSSILIKKLSLKVFVLADSVAMCCSMTVVFLLILAMVGDTAFLRSAIIYSRNLLNIALLGTLVAFITGLYTVISPQSKWLAIIVIIMGSSVPFLIKFLRRKSSTSSPLVIKYLKGTMMKPVTSYSPGRRRSNLNISYGYSQAKSPRWTN</sequence>
<gene>
    <name evidence="1" type="ORF">Pint_04259</name>
</gene>
<reference evidence="2" key="1">
    <citation type="journal article" date="2023" name="G3 (Bethesda)">
        <title>Genome assembly and association tests identify interacting loci associated with vigor, precocity, and sex in interspecific pistachio rootstocks.</title>
        <authorList>
            <person name="Palmer W."/>
            <person name="Jacygrad E."/>
            <person name="Sagayaradj S."/>
            <person name="Cavanaugh K."/>
            <person name="Han R."/>
            <person name="Bertier L."/>
            <person name="Beede B."/>
            <person name="Kafkas S."/>
            <person name="Golino D."/>
            <person name="Preece J."/>
            <person name="Michelmore R."/>
        </authorList>
    </citation>
    <scope>NUCLEOTIDE SEQUENCE [LARGE SCALE GENOMIC DNA]</scope>
</reference>
<proteinExistence type="predicted"/>
<evidence type="ECO:0000313" key="1">
    <source>
        <dbReference type="EMBL" id="KAJ0046717.1"/>
    </source>
</evidence>
<evidence type="ECO:0000313" key="2">
    <source>
        <dbReference type="Proteomes" id="UP001163603"/>
    </source>
</evidence>
<keyword evidence="2" id="KW-1185">Reference proteome</keyword>